<dbReference type="Proteomes" id="UP001564657">
    <property type="component" value="Unassembled WGS sequence"/>
</dbReference>
<evidence type="ECO:0000313" key="3">
    <source>
        <dbReference type="Proteomes" id="UP001564657"/>
    </source>
</evidence>
<name>A0ABV4BWG2_9CLOT</name>
<evidence type="ECO:0000313" key="2">
    <source>
        <dbReference type="EMBL" id="MEY8001183.1"/>
    </source>
</evidence>
<comment type="caution">
    <text evidence="2">The sequence shown here is derived from an EMBL/GenBank/DDBJ whole genome shotgun (WGS) entry which is preliminary data.</text>
</comment>
<dbReference type="RefSeq" id="WP_369705077.1">
    <property type="nucleotide sequence ID" value="NZ_JBGEWD010000014.1"/>
</dbReference>
<proteinExistence type="predicted"/>
<keyword evidence="1" id="KW-0175">Coiled coil</keyword>
<reference evidence="2 3" key="1">
    <citation type="submission" date="2024-08" db="EMBL/GenBank/DDBJ databases">
        <title>Clostridium lapicellarii sp. nov., and Clostridium renhuaiense sp. nov., two species isolated from the mud in a fermentation cellar used for producing sauce-flavour Chinese liquors.</title>
        <authorList>
            <person name="Yang F."/>
            <person name="Wang H."/>
            <person name="Chen L.Q."/>
            <person name="Zhou N."/>
            <person name="Lu J.J."/>
            <person name="Pu X.X."/>
            <person name="Wan B."/>
            <person name="Wang L."/>
            <person name="Liu S.J."/>
        </authorList>
    </citation>
    <scope>NUCLEOTIDE SEQUENCE [LARGE SCALE GENOMIC DNA]</scope>
    <source>
        <strain evidence="2 3">MT-5</strain>
    </source>
</reference>
<protein>
    <submittedName>
        <fullName evidence="2">Uncharacterized protein</fullName>
    </submittedName>
</protein>
<keyword evidence="3" id="KW-1185">Reference proteome</keyword>
<evidence type="ECO:0000256" key="1">
    <source>
        <dbReference type="SAM" id="Coils"/>
    </source>
</evidence>
<organism evidence="2 3">
    <name type="scientific">Clostridium moutaii</name>
    <dbReference type="NCBI Taxonomy" id="3240932"/>
    <lineage>
        <taxon>Bacteria</taxon>
        <taxon>Bacillati</taxon>
        <taxon>Bacillota</taxon>
        <taxon>Clostridia</taxon>
        <taxon>Eubacteriales</taxon>
        <taxon>Clostridiaceae</taxon>
        <taxon>Clostridium</taxon>
    </lineage>
</organism>
<dbReference type="EMBL" id="JBGEWD010000014">
    <property type="protein sequence ID" value="MEY8001183.1"/>
    <property type="molecule type" value="Genomic_DNA"/>
</dbReference>
<gene>
    <name evidence="2" type="ORF">AB8U03_13460</name>
</gene>
<accession>A0ABV4BWG2</accession>
<feature type="coiled-coil region" evidence="1">
    <location>
        <begin position="81"/>
        <end position="108"/>
    </location>
</feature>
<sequence length="163" mass="19051">MSKSIEELSQKMTLEEFLKYVDDEILCPNNFGLTDDAVKCDDGNTLEICHNCWNEALKNIKFKDNALELFQKKALPTLIKLQKAEEKYKKLDEDRKKLKAKLKEEMDRYSINKWENDNFSITYIAATERSKLDSKEVKEKFPDVFNICSHLSPVAASMRFKVK</sequence>